<dbReference type="Gene3D" id="1.10.10.60">
    <property type="entry name" value="Homeodomain-like"/>
    <property type="match status" value="2"/>
</dbReference>
<dbReference type="InterPro" id="IPR003313">
    <property type="entry name" value="AraC-bd"/>
</dbReference>
<evidence type="ECO:0000256" key="2">
    <source>
        <dbReference type="ARBA" id="ARBA00023125"/>
    </source>
</evidence>
<sequence length="298" mass="32765">MKQSGSDSNQSRAWSDDAFQATEFLFADYRDFVFPPHVHETFAIGVIEAGGQQFRPGRASSLVMPAGTLCVINPGVVHEGRPSSAEGWRYRMFYPSPALVGRMLEDAKTGPVGEWGLGGHVIDDVELYNEFEALHLSSQLTESLLERESRIAVFVRRLFARHGSFSPERSHARVAPRTVAIVRDYLHAMAESQVSISDLADVAGVSGTQVIRAFSAGTGMPPHSYLVSLRVERAKMLLRTGTSPAETALEVGFSDQSQLTRHFKRLTGVTPGRFAAETSPKKVRNRQDGTGSRPHLLR</sequence>
<dbReference type="SUPFAM" id="SSF46689">
    <property type="entry name" value="Homeodomain-like"/>
    <property type="match status" value="2"/>
</dbReference>
<dbReference type="InterPro" id="IPR037923">
    <property type="entry name" value="HTH-like"/>
</dbReference>
<accession>A0A330HYT1</accession>
<evidence type="ECO:0000256" key="3">
    <source>
        <dbReference type="ARBA" id="ARBA00023163"/>
    </source>
</evidence>
<evidence type="ECO:0000313" key="6">
    <source>
        <dbReference type="EMBL" id="RAZ92852.1"/>
    </source>
</evidence>
<keyword evidence="2" id="KW-0238">DNA-binding</keyword>
<name>A0A330HYT1_9HYPH</name>
<dbReference type="Pfam" id="PF12833">
    <property type="entry name" value="HTH_18"/>
    <property type="match status" value="1"/>
</dbReference>
<organism evidence="6 7">
    <name type="scientific">Mesorhizobium hawassense</name>
    <dbReference type="NCBI Taxonomy" id="1209954"/>
    <lineage>
        <taxon>Bacteria</taxon>
        <taxon>Pseudomonadati</taxon>
        <taxon>Pseudomonadota</taxon>
        <taxon>Alphaproteobacteria</taxon>
        <taxon>Hyphomicrobiales</taxon>
        <taxon>Phyllobacteriaceae</taxon>
        <taxon>Mesorhizobium</taxon>
    </lineage>
</organism>
<dbReference type="GO" id="GO:0043565">
    <property type="term" value="F:sequence-specific DNA binding"/>
    <property type="evidence" value="ECO:0007669"/>
    <property type="project" value="InterPro"/>
</dbReference>
<dbReference type="PANTHER" id="PTHR46796:SF2">
    <property type="entry name" value="TRANSCRIPTIONAL REGULATORY PROTEIN"/>
    <property type="match status" value="1"/>
</dbReference>
<keyword evidence="7" id="KW-1185">Reference proteome</keyword>
<gene>
    <name evidence="6" type="ORF">DPM33_03025</name>
</gene>
<dbReference type="InterPro" id="IPR018060">
    <property type="entry name" value="HTH_AraC"/>
</dbReference>
<feature type="domain" description="HTH araC/xylS-type" evidence="5">
    <location>
        <begin position="180"/>
        <end position="277"/>
    </location>
</feature>
<reference evidence="6 7" key="1">
    <citation type="submission" date="2018-07" db="EMBL/GenBank/DDBJ databases">
        <title>Diversity of Mesorhizobium strains in Brazil.</title>
        <authorList>
            <person name="Helene L.C.F."/>
            <person name="Dall'Agnol R."/>
            <person name="Delamuta J.R.M."/>
            <person name="Hungria M."/>
        </authorList>
    </citation>
    <scope>NUCLEOTIDE SEQUENCE [LARGE SCALE GENOMIC DNA]</scope>
    <source>
        <strain evidence="6 7">AC99b</strain>
    </source>
</reference>
<keyword evidence="1" id="KW-0805">Transcription regulation</keyword>
<dbReference type="InterPro" id="IPR009057">
    <property type="entry name" value="Homeodomain-like_sf"/>
</dbReference>
<feature type="region of interest" description="Disordered" evidence="4">
    <location>
        <begin position="270"/>
        <end position="298"/>
    </location>
</feature>
<comment type="caution">
    <text evidence="6">The sequence shown here is derived from an EMBL/GenBank/DDBJ whole genome shotgun (WGS) entry which is preliminary data.</text>
</comment>
<dbReference type="GO" id="GO:0003700">
    <property type="term" value="F:DNA-binding transcription factor activity"/>
    <property type="evidence" value="ECO:0007669"/>
    <property type="project" value="InterPro"/>
</dbReference>
<dbReference type="AlphaFoldDB" id="A0A330HYT1"/>
<protein>
    <submittedName>
        <fullName evidence="6">AraC family transcriptional regulator</fullName>
    </submittedName>
</protein>
<dbReference type="SUPFAM" id="SSF51215">
    <property type="entry name" value="Regulatory protein AraC"/>
    <property type="match status" value="1"/>
</dbReference>
<dbReference type="PROSITE" id="PS01124">
    <property type="entry name" value="HTH_ARAC_FAMILY_2"/>
    <property type="match status" value="1"/>
</dbReference>
<dbReference type="Pfam" id="PF02311">
    <property type="entry name" value="AraC_binding"/>
    <property type="match status" value="1"/>
</dbReference>
<dbReference type="SMART" id="SM00342">
    <property type="entry name" value="HTH_ARAC"/>
    <property type="match status" value="1"/>
</dbReference>
<dbReference type="Proteomes" id="UP000251558">
    <property type="component" value="Unassembled WGS sequence"/>
</dbReference>
<dbReference type="InterPro" id="IPR050204">
    <property type="entry name" value="AraC_XylS_family_regulators"/>
</dbReference>
<proteinExistence type="predicted"/>
<evidence type="ECO:0000256" key="4">
    <source>
        <dbReference type="SAM" id="MobiDB-lite"/>
    </source>
</evidence>
<keyword evidence="3" id="KW-0804">Transcription</keyword>
<evidence type="ECO:0000256" key="1">
    <source>
        <dbReference type="ARBA" id="ARBA00023015"/>
    </source>
</evidence>
<dbReference type="PANTHER" id="PTHR46796">
    <property type="entry name" value="HTH-TYPE TRANSCRIPTIONAL ACTIVATOR RHAS-RELATED"/>
    <property type="match status" value="1"/>
</dbReference>
<evidence type="ECO:0000313" key="7">
    <source>
        <dbReference type="Proteomes" id="UP000251558"/>
    </source>
</evidence>
<evidence type="ECO:0000259" key="5">
    <source>
        <dbReference type="PROSITE" id="PS01124"/>
    </source>
</evidence>
<dbReference type="EMBL" id="QMBP01000001">
    <property type="protein sequence ID" value="RAZ92852.1"/>
    <property type="molecule type" value="Genomic_DNA"/>
</dbReference>